<keyword evidence="2" id="KW-1185">Reference proteome</keyword>
<name>A0A074W6L8_9PEZI</name>
<dbReference type="OrthoDB" id="3938333at2759"/>
<sequence>MSENTPLSTFRFMDQLPSEIRGKIFGHMVRLARQRFQKFQERNGTWHFPYAPTIWQIGIHLSESPWIKLNKKYCAEYLREFLKQVHFGEDFEHWVVHQMRRQDTKRAQAYGKVEQFRWARNAERRSKRMHTLDTCLRTIDRRLRIATAQEDLNKPFAKLSNYVSGIYVYHNTVFRSSDPVRFQSIEPCMARPLKQLRRLHEKYNIPPSKMYLHISYGSPSPSFAEFTSIHDRVYNRDFAESLRSVRPKIWVADYDASVAALDEEIRVLRGPLRDKLQEARVRYSRLNPFWDSVGALRASIERDITAVRRLHLRIIDDVIKFWKAQDGWYELDDMFKIAEAWSAEHED</sequence>
<dbReference type="AlphaFoldDB" id="A0A074W6L8"/>
<protein>
    <submittedName>
        <fullName evidence="1">Uncharacterized protein</fullName>
    </submittedName>
</protein>
<evidence type="ECO:0000313" key="2">
    <source>
        <dbReference type="Proteomes" id="UP000027730"/>
    </source>
</evidence>
<gene>
    <name evidence="1" type="ORF">M436DRAFT_86278</name>
</gene>
<evidence type="ECO:0000313" key="1">
    <source>
        <dbReference type="EMBL" id="KEQ68538.1"/>
    </source>
</evidence>
<dbReference type="EMBL" id="KL584728">
    <property type="protein sequence ID" value="KEQ68538.1"/>
    <property type="molecule type" value="Genomic_DNA"/>
</dbReference>
<dbReference type="RefSeq" id="XP_013422768.1">
    <property type="nucleotide sequence ID" value="XM_013567314.1"/>
</dbReference>
<proteinExistence type="predicted"/>
<accession>A0A074W6L8</accession>
<reference evidence="1 2" key="1">
    <citation type="journal article" date="2014" name="BMC Genomics">
        <title>Genome sequencing of four Aureobasidium pullulans varieties: biotechnological potential, stress tolerance, and description of new species.</title>
        <authorList>
            <person name="Gostin Ar C."/>
            <person name="Ohm R.A."/>
            <person name="Kogej T."/>
            <person name="Sonjak S."/>
            <person name="Turk M."/>
            <person name="Zajc J."/>
            <person name="Zalar P."/>
            <person name="Grube M."/>
            <person name="Sun H."/>
            <person name="Han J."/>
            <person name="Sharma A."/>
            <person name="Chiniquy J."/>
            <person name="Ngan C.Y."/>
            <person name="Lipzen A."/>
            <person name="Barry K."/>
            <person name="Grigoriev I.V."/>
            <person name="Gunde-Cimerman N."/>
        </authorList>
    </citation>
    <scope>NUCLEOTIDE SEQUENCE [LARGE SCALE GENOMIC DNA]</scope>
    <source>
        <strain evidence="1 2">CBS 147.97</strain>
    </source>
</reference>
<dbReference type="HOGENOM" id="CLU_799202_0_0_1"/>
<organism evidence="1 2">
    <name type="scientific">Aureobasidium namibiae CBS 147.97</name>
    <dbReference type="NCBI Taxonomy" id="1043004"/>
    <lineage>
        <taxon>Eukaryota</taxon>
        <taxon>Fungi</taxon>
        <taxon>Dikarya</taxon>
        <taxon>Ascomycota</taxon>
        <taxon>Pezizomycotina</taxon>
        <taxon>Dothideomycetes</taxon>
        <taxon>Dothideomycetidae</taxon>
        <taxon>Dothideales</taxon>
        <taxon>Saccotheciaceae</taxon>
        <taxon>Aureobasidium</taxon>
    </lineage>
</organism>
<dbReference type="GeneID" id="25417688"/>
<dbReference type="Proteomes" id="UP000027730">
    <property type="component" value="Unassembled WGS sequence"/>
</dbReference>